<feature type="transmembrane region" description="Helical" evidence="1">
    <location>
        <begin position="74"/>
        <end position="96"/>
    </location>
</feature>
<feature type="transmembrane region" description="Helical" evidence="1">
    <location>
        <begin position="12"/>
        <end position="30"/>
    </location>
</feature>
<proteinExistence type="predicted"/>
<sequence length="201" mass="20370">MTNTTYAAPSRPTAAALVAGPVALVAYGLIRLFSERGTPGAGWTAGHLAMLAGVLLFVPVLLHLRRLVPERRRVPAAVALGAGMAGLLATAVQAVVDLAAGLLADDRAGMVEIFREVKAVPGAEAVVYGVVPPLLFLGLTVLAALTSLPARTRALTAGTLALGAVLMAVDLDFLSLGGLCFLIALAPLAPGGRAAPLPRTN</sequence>
<evidence type="ECO:0000256" key="1">
    <source>
        <dbReference type="SAM" id="Phobius"/>
    </source>
</evidence>
<name>A0ABV5PDP8_STRCM</name>
<keyword evidence="1" id="KW-1133">Transmembrane helix</keyword>
<dbReference type="EMBL" id="JBHMCR010000006">
    <property type="protein sequence ID" value="MFB9520913.1"/>
    <property type="molecule type" value="Genomic_DNA"/>
</dbReference>
<evidence type="ECO:0000313" key="3">
    <source>
        <dbReference type="Proteomes" id="UP001589718"/>
    </source>
</evidence>
<gene>
    <name evidence="2" type="ORF">ACFFTU_13215</name>
</gene>
<accession>A0ABV5PDP8</accession>
<comment type="caution">
    <text evidence="2">The sequence shown here is derived from an EMBL/GenBank/DDBJ whole genome shotgun (WGS) entry which is preliminary data.</text>
</comment>
<keyword evidence="1" id="KW-0812">Transmembrane</keyword>
<dbReference type="Proteomes" id="UP001589718">
    <property type="component" value="Unassembled WGS sequence"/>
</dbReference>
<keyword evidence="3" id="KW-1185">Reference proteome</keyword>
<dbReference type="RefSeq" id="WP_345223359.1">
    <property type="nucleotide sequence ID" value="NZ_BAAAXE010000013.1"/>
</dbReference>
<evidence type="ECO:0000313" key="2">
    <source>
        <dbReference type="EMBL" id="MFB9520913.1"/>
    </source>
</evidence>
<organism evidence="2 3">
    <name type="scientific">Streptomyces cremeus</name>
    <dbReference type="NCBI Taxonomy" id="66881"/>
    <lineage>
        <taxon>Bacteria</taxon>
        <taxon>Bacillati</taxon>
        <taxon>Actinomycetota</taxon>
        <taxon>Actinomycetes</taxon>
        <taxon>Kitasatosporales</taxon>
        <taxon>Streptomycetaceae</taxon>
        <taxon>Streptomyces</taxon>
    </lineage>
</organism>
<keyword evidence="1" id="KW-0472">Membrane</keyword>
<feature type="transmembrane region" description="Helical" evidence="1">
    <location>
        <begin position="160"/>
        <end position="189"/>
    </location>
</feature>
<feature type="transmembrane region" description="Helical" evidence="1">
    <location>
        <begin position="42"/>
        <end position="62"/>
    </location>
</feature>
<feature type="transmembrane region" description="Helical" evidence="1">
    <location>
        <begin position="125"/>
        <end position="148"/>
    </location>
</feature>
<reference evidence="2 3" key="1">
    <citation type="submission" date="2024-09" db="EMBL/GenBank/DDBJ databases">
        <authorList>
            <person name="Sun Q."/>
            <person name="Mori K."/>
        </authorList>
    </citation>
    <scope>NUCLEOTIDE SEQUENCE [LARGE SCALE GENOMIC DNA]</scope>
    <source>
        <strain evidence="2 3">JCM 4362</strain>
    </source>
</reference>
<protein>
    <submittedName>
        <fullName evidence="2">Uncharacterized protein</fullName>
    </submittedName>
</protein>